<evidence type="ECO:0000313" key="2">
    <source>
        <dbReference type="Proteomes" id="UP000805193"/>
    </source>
</evidence>
<accession>A0AC60PNP5</accession>
<gene>
    <name evidence="1" type="ORF">HPB47_002119</name>
</gene>
<dbReference type="Proteomes" id="UP000805193">
    <property type="component" value="Unassembled WGS sequence"/>
</dbReference>
<name>A0AC60PNP5_IXOPE</name>
<protein>
    <submittedName>
        <fullName evidence="1">Uncharacterized protein</fullName>
    </submittedName>
</protein>
<keyword evidence="2" id="KW-1185">Reference proteome</keyword>
<comment type="caution">
    <text evidence="1">The sequence shown here is derived from an EMBL/GenBank/DDBJ whole genome shotgun (WGS) entry which is preliminary data.</text>
</comment>
<reference evidence="1 2" key="1">
    <citation type="journal article" date="2020" name="Cell">
        <title>Large-Scale Comparative Analyses of Tick Genomes Elucidate Their Genetic Diversity and Vector Capacities.</title>
        <authorList>
            <consortium name="Tick Genome and Microbiome Consortium (TIGMIC)"/>
            <person name="Jia N."/>
            <person name="Wang J."/>
            <person name="Shi W."/>
            <person name="Du L."/>
            <person name="Sun Y."/>
            <person name="Zhan W."/>
            <person name="Jiang J.F."/>
            <person name="Wang Q."/>
            <person name="Zhang B."/>
            <person name="Ji P."/>
            <person name="Bell-Sakyi L."/>
            <person name="Cui X.M."/>
            <person name="Yuan T.T."/>
            <person name="Jiang B.G."/>
            <person name="Yang W.F."/>
            <person name="Lam T.T."/>
            <person name="Chang Q.C."/>
            <person name="Ding S.J."/>
            <person name="Wang X.J."/>
            <person name="Zhu J.G."/>
            <person name="Ruan X.D."/>
            <person name="Zhao L."/>
            <person name="Wei J.T."/>
            <person name="Ye R.Z."/>
            <person name="Que T.C."/>
            <person name="Du C.H."/>
            <person name="Zhou Y.H."/>
            <person name="Cheng J.X."/>
            <person name="Dai P.F."/>
            <person name="Guo W.B."/>
            <person name="Han X.H."/>
            <person name="Huang E.J."/>
            <person name="Li L.F."/>
            <person name="Wei W."/>
            <person name="Gao Y.C."/>
            <person name="Liu J.Z."/>
            <person name="Shao H.Z."/>
            <person name="Wang X."/>
            <person name="Wang C.C."/>
            <person name="Yang T.C."/>
            <person name="Huo Q.B."/>
            <person name="Li W."/>
            <person name="Chen H.Y."/>
            <person name="Chen S.E."/>
            <person name="Zhou L.G."/>
            <person name="Ni X.B."/>
            <person name="Tian J.H."/>
            <person name="Sheng Y."/>
            <person name="Liu T."/>
            <person name="Pan Y.S."/>
            <person name="Xia L.Y."/>
            <person name="Li J."/>
            <person name="Zhao F."/>
            <person name="Cao W.C."/>
        </authorList>
    </citation>
    <scope>NUCLEOTIDE SEQUENCE [LARGE SCALE GENOMIC DNA]</scope>
    <source>
        <strain evidence="1">Iper-2018</strain>
    </source>
</reference>
<proteinExistence type="predicted"/>
<sequence>MAIVSVYIRPSSPRNPSILPTILSRCKPATLILGDFNARNEAWGDKQTSTRGRSLEDISTAIGLRCLKDGTTTFVKPGVEHSVLDLSFATAAVRALWLAEPDSWGSDHLPIIITSPEKRPITHKTCSVTNWDAFRVYFEDIISTGTTDHTTAISQALYKATRRVTVPLYRNNSDLRASRRKAQRHALKHQDKRIYNGIEGLMRHFLGIPSACNGNNGERQRPETLHSPGGGRQAWRMARILVGHAVPRSPVLGLVIAQNITLPLAEELRANIFN</sequence>
<evidence type="ECO:0000313" key="1">
    <source>
        <dbReference type="EMBL" id="KAG0422047.1"/>
    </source>
</evidence>
<dbReference type="EMBL" id="JABSTQ010010281">
    <property type="protein sequence ID" value="KAG0422047.1"/>
    <property type="molecule type" value="Genomic_DNA"/>
</dbReference>
<organism evidence="1 2">
    <name type="scientific">Ixodes persulcatus</name>
    <name type="common">Taiga tick</name>
    <dbReference type="NCBI Taxonomy" id="34615"/>
    <lineage>
        <taxon>Eukaryota</taxon>
        <taxon>Metazoa</taxon>
        <taxon>Ecdysozoa</taxon>
        <taxon>Arthropoda</taxon>
        <taxon>Chelicerata</taxon>
        <taxon>Arachnida</taxon>
        <taxon>Acari</taxon>
        <taxon>Parasitiformes</taxon>
        <taxon>Ixodida</taxon>
        <taxon>Ixodoidea</taxon>
        <taxon>Ixodidae</taxon>
        <taxon>Ixodinae</taxon>
        <taxon>Ixodes</taxon>
    </lineage>
</organism>